<accession>A0A5C3QJA9</accession>
<dbReference type="Proteomes" id="UP000305067">
    <property type="component" value="Unassembled WGS sequence"/>
</dbReference>
<evidence type="ECO:0000256" key="1">
    <source>
        <dbReference type="ARBA" id="ARBA00023002"/>
    </source>
</evidence>
<dbReference type="EMBL" id="ML178823">
    <property type="protein sequence ID" value="TFL02125.1"/>
    <property type="molecule type" value="Genomic_DNA"/>
</dbReference>
<gene>
    <name evidence="3" type="ORF">BDV98DRAFT_592614</name>
</gene>
<evidence type="ECO:0000313" key="3">
    <source>
        <dbReference type="EMBL" id="TFL02125.1"/>
    </source>
</evidence>
<dbReference type="InterPro" id="IPR025337">
    <property type="entry name" value="Questin_oxidase-like"/>
</dbReference>
<proteinExistence type="predicted"/>
<dbReference type="AlphaFoldDB" id="A0A5C3QJA9"/>
<keyword evidence="4" id="KW-1185">Reference proteome</keyword>
<dbReference type="OrthoDB" id="10004862at2759"/>
<dbReference type="PANTHER" id="PTHR35870:SF1">
    <property type="entry name" value="PROTEIN, PUTATIVE (AFU_ORTHOLOGUE AFUA_5G03330)-RELATED"/>
    <property type="match status" value="1"/>
</dbReference>
<dbReference type="Pfam" id="PF14027">
    <property type="entry name" value="Questin_oxidase"/>
    <property type="match status" value="1"/>
</dbReference>
<dbReference type="GO" id="GO:0016491">
    <property type="term" value="F:oxidoreductase activity"/>
    <property type="evidence" value="ECO:0007669"/>
    <property type="project" value="UniProtKB-KW"/>
</dbReference>
<dbReference type="STRING" id="1884261.A0A5C3QJA9"/>
<name>A0A5C3QJA9_9AGAR</name>
<organism evidence="3 4">
    <name type="scientific">Pterulicium gracile</name>
    <dbReference type="NCBI Taxonomy" id="1884261"/>
    <lineage>
        <taxon>Eukaryota</taxon>
        <taxon>Fungi</taxon>
        <taxon>Dikarya</taxon>
        <taxon>Basidiomycota</taxon>
        <taxon>Agaricomycotina</taxon>
        <taxon>Agaricomycetes</taxon>
        <taxon>Agaricomycetidae</taxon>
        <taxon>Agaricales</taxon>
        <taxon>Pleurotineae</taxon>
        <taxon>Pterulaceae</taxon>
        <taxon>Pterulicium</taxon>
    </lineage>
</organism>
<keyword evidence="1" id="KW-0560">Oxidoreductase</keyword>
<dbReference type="PANTHER" id="PTHR35870">
    <property type="entry name" value="PROTEIN, PUTATIVE (AFU_ORTHOLOGUE AFUA_5G03330)-RELATED"/>
    <property type="match status" value="1"/>
</dbReference>
<sequence length="537" mass="59641">MNLFPAPNIPKHPKEPRPLPGATAQSTTLLQDVLQENHARFHALFNDAPLHNHISHHVIALWWLGASPERIQEAYDLEIDDQRSVNTGITPDVVSITAENFMDHIGHHKFYHSYLMFFEQAVEEQGMVGAFEKYVLSPEYNLQGSSMLNSFYEGLIHPFIHVGYGLEFGLPGMVSEGLAMAAITGPRARDSLLPSFITAQSAFLQSSPSITQKLASLSFLSSPTRTSAVESPRSPSTPHALTFLPRIDADEECHDVPMTAYFDEEFCERFRGKMEGYVREWIGEGCDQAGFQELLWKKVEELIWLCTVIYAVGGPNSKAEDKEGEGGGLQFTDDFYTMHLVTSALFLPSYIHSLTHHPNSALALLQSYFTNSLLWYIARRSNTPLSIANFYAKTSHLRRHHPLTKGVNNVWTPIIETSIAHEDEHLPKLTRALMHFATHYGRQTFSDIFDLHREDIGRTVDPSLEVFERLDGTLFWRAAVGTVVRFPGVGGGRGKGMVERASGCWDGLGGIDPGRMAREENGLGSAGMGLGAGDGDA</sequence>
<evidence type="ECO:0000256" key="2">
    <source>
        <dbReference type="SAM" id="MobiDB-lite"/>
    </source>
</evidence>
<reference evidence="3 4" key="1">
    <citation type="journal article" date="2019" name="Nat. Ecol. Evol.">
        <title>Megaphylogeny resolves global patterns of mushroom evolution.</title>
        <authorList>
            <person name="Varga T."/>
            <person name="Krizsan K."/>
            <person name="Foldi C."/>
            <person name="Dima B."/>
            <person name="Sanchez-Garcia M."/>
            <person name="Sanchez-Ramirez S."/>
            <person name="Szollosi G.J."/>
            <person name="Szarkandi J.G."/>
            <person name="Papp V."/>
            <person name="Albert L."/>
            <person name="Andreopoulos W."/>
            <person name="Angelini C."/>
            <person name="Antonin V."/>
            <person name="Barry K.W."/>
            <person name="Bougher N.L."/>
            <person name="Buchanan P."/>
            <person name="Buyck B."/>
            <person name="Bense V."/>
            <person name="Catcheside P."/>
            <person name="Chovatia M."/>
            <person name="Cooper J."/>
            <person name="Damon W."/>
            <person name="Desjardin D."/>
            <person name="Finy P."/>
            <person name="Geml J."/>
            <person name="Haridas S."/>
            <person name="Hughes K."/>
            <person name="Justo A."/>
            <person name="Karasinski D."/>
            <person name="Kautmanova I."/>
            <person name="Kiss B."/>
            <person name="Kocsube S."/>
            <person name="Kotiranta H."/>
            <person name="LaButti K.M."/>
            <person name="Lechner B.E."/>
            <person name="Liimatainen K."/>
            <person name="Lipzen A."/>
            <person name="Lukacs Z."/>
            <person name="Mihaltcheva S."/>
            <person name="Morgado L.N."/>
            <person name="Niskanen T."/>
            <person name="Noordeloos M.E."/>
            <person name="Ohm R.A."/>
            <person name="Ortiz-Santana B."/>
            <person name="Ovrebo C."/>
            <person name="Racz N."/>
            <person name="Riley R."/>
            <person name="Savchenko A."/>
            <person name="Shiryaev A."/>
            <person name="Soop K."/>
            <person name="Spirin V."/>
            <person name="Szebenyi C."/>
            <person name="Tomsovsky M."/>
            <person name="Tulloss R.E."/>
            <person name="Uehling J."/>
            <person name="Grigoriev I.V."/>
            <person name="Vagvolgyi C."/>
            <person name="Papp T."/>
            <person name="Martin F.M."/>
            <person name="Miettinen O."/>
            <person name="Hibbett D.S."/>
            <person name="Nagy L.G."/>
        </authorList>
    </citation>
    <scope>NUCLEOTIDE SEQUENCE [LARGE SCALE GENOMIC DNA]</scope>
    <source>
        <strain evidence="3 4">CBS 309.79</strain>
    </source>
</reference>
<evidence type="ECO:0000313" key="4">
    <source>
        <dbReference type="Proteomes" id="UP000305067"/>
    </source>
</evidence>
<feature type="region of interest" description="Disordered" evidence="2">
    <location>
        <begin position="1"/>
        <end position="23"/>
    </location>
</feature>
<protein>
    <submittedName>
        <fullName evidence="3">Uncharacterized protein</fullName>
    </submittedName>
</protein>